<organism evidence="2 3">
    <name type="scientific">Pelomonas baiyunensis</name>
    <dbReference type="NCBI Taxonomy" id="3299026"/>
    <lineage>
        <taxon>Bacteria</taxon>
        <taxon>Pseudomonadati</taxon>
        <taxon>Pseudomonadota</taxon>
        <taxon>Betaproteobacteria</taxon>
        <taxon>Burkholderiales</taxon>
        <taxon>Sphaerotilaceae</taxon>
        <taxon>Roseateles</taxon>
    </lineage>
</organism>
<reference evidence="2 3" key="1">
    <citation type="submission" date="2024-08" db="EMBL/GenBank/DDBJ databases">
        <authorList>
            <person name="Lu H."/>
        </authorList>
    </citation>
    <scope>NUCLEOTIDE SEQUENCE [LARGE SCALE GENOMIC DNA]</scope>
    <source>
        <strain evidence="2 3">BYS87W</strain>
    </source>
</reference>
<accession>A0ABW7H0N7</accession>
<name>A0ABW7H0N7_9BURK</name>
<dbReference type="InterPro" id="IPR046482">
    <property type="entry name" value="DUF6575"/>
</dbReference>
<sequence>MTELPINTPLGKLELQRVIEYYDFPRIFTCINSTGQIYFGISTYDDADEFHWIYLPISSLRLSAILAGATPLRQALLEPEGGFVFFVKTFVNERAEFSYALPEQISEDDLPDECYLINIQSEPSSRSAIIDPSVVAQASRRETFNYRIFPAEPAQHEIASRKLGGILTSTQELLDALGQSSTGQPSVRGPISAEILEKTKINVAHVFEGSFGVQFRASQFSDLLDQSLIAAAISEFGNVILAADSEDLLGKKLHSLKGRVASKYRRLLKELSDIDSGLELKWGAVQQGRGGTFSLTKEQVRKAYTIVDKIDIEMADEVVVNGKLVGFNSRALRYEIQSADDEKSYSGKVADDAVIEVLNPAIGEFYSAKLRMLVETQSTSGDELIRWVLVSLSHRKSAQVT</sequence>
<dbReference type="Pfam" id="PF20215">
    <property type="entry name" value="DUF6575"/>
    <property type="match status" value="1"/>
</dbReference>
<feature type="domain" description="DUF6575" evidence="1">
    <location>
        <begin position="4"/>
        <end position="181"/>
    </location>
</feature>
<dbReference type="Proteomes" id="UP001606303">
    <property type="component" value="Unassembled WGS sequence"/>
</dbReference>
<dbReference type="EMBL" id="JBIGIB010000004">
    <property type="protein sequence ID" value="MFG6467797.1"/>
    <property type="molecule type" value="Genomic_DNA"/>
</dbReference>
<keyword evidence="3" id="KW-1185">Reference proteome</keyword>
<evidence type="ECO:0000259" key="1">
    <source>
        <dbReference type="Pfam" id="PF20215"/>
    </source>
</evidence>
<proteinExistence type="predicted"/>
<evidence type="ECO:0000313" key="2">
    <source>
        <dbReference type="EMBL" id="MFG6467797.1"/>
    </source>
</evidence>
<dbReference type="RefSeq" id="WP_394385675.1">
    <property type="nucleotide sequence ID" value="NZ_JBIGIB010000004.1"/>
</dbReference>
<comment type="caution">
    <text evidence="2">The sequence shown here is derived from an EMBL/GenBank/DDBJ whole genome shotgun (WGS) entry which is preliminary data.</text>
</comment>
<protein>
    <submittedName>
        <fullName evidence="2">DUF6575 domain-containing protein</fullName>
    </submittedName>
</protein>
<evidence type="ECO:0000313" key="3">
    <source>
        <dbReference type="Proteomes" id="UP001606303"/>
    </source>
</evidence>
<gene>
    <name evidence="2" type="ORF">ACG01O_14320</name>
</gene>